<keyword evidence="12" id="KW-1185">Reference proteome</keyword>
<dbReference type="GO" id="GO:0097354">
    <property type="term" value="P:prenylation"/>
    <property type="evidence" value="ECO:0007669"/>
    <property type="project" value="UniProtKB-UniRule"/>
</dbReference>
<dbReference type="InterPro" id="IPR045089">
    <property type="entry name" value="PGGT1B-like"/>
</dbReference>
<evidence type="ECO:0000256" key="5">
    <source>
        <dbReference type="ARBA" id="ARBA00022679"/>
    </source>
</evidence>
<gene>
    <name evidence="11" type="ORF">CXQ85_000428</name>
</gene>
<evidence type="ECO:0000256" key="9">
    <source>
        <dbReference type="RuleBase" id="RU365056"/>
    </source>
</evidence>
<comment type="function">
    <text evidence="9">Catalyzes the transfer of a farnesyl moiety from farnesyl diphosphate to a cysteine at the fourth position from the C-terminus of several proteins. The beta subunit is responsible for peptide-binding.</text>
</comment>
<dbReference type="GO" id="GO:0005965">
    <property type="term" value="C:protein farnesyltransferase complex"/>
    <property type="evidence" value="ECO:0007669"/>
    <property type="project" value="UniProtKB-UniRule"/>
</dbReference>
<dbReference type="STRING" id="45357.A0A2V1ATN9"/>
<comment type="catalytic activity">
    <reaction evidence="9">
        <text>L-cysteinyl-[protein] + (2E,6E)-farnesyl diphosphate = S-(2E,6E)-farnesyl-L-cysteinyl-[protein] + diphosphate</text>
        <dbReference type="Rhea" id="RHEA:13345"/>
        <dbReference type="Rhea" id="RHEA-COMP:10131"/>
        <dbReference type="Rhea" id="RHEA-COMP:11535"/>
        <dbReference type="ChEBI" id="CHEBI:29950"/>
        <dbReference type="ChEBI" id="CHEBI:33019"/>
        <dbReference type="ChEBI" id="CHEBI:86019"/>
        <dbReference type="ChEBI" id="CHEBI:175763"/>
    </reaction>
</comment>
<evidence type="ECO:0000256" key="4">
    <source>
        <dbReference type="ARBA" id="ARBA00022602"/>
    </source>
</evidence>
<evidence type="ECO:0000256" key="1">
    <source>
        <dbReference type="ARBA" id="ARBA00010497"/>
    </source>
</evidence>
<keyword evidence="8 9" id="KW-0862">Zinc</keyword>
<dbReference type="GO" id="GO:0008270">
    <property type="term" value="F:zinc ion binding"/>
    <property type="evidence" value="ECO:0007669"/>
    <property type="project" value="UniProtKB-UniRule"/>
</dbReference>
<comment type="subunit">
    <text evidence="9">Heterodimer of an alpha and a beta subunit.</text>
</comment>
<dbReference type="InterPro" id="IPR001330">
    <property type="entry name" value="Prenyltrans"/>
</dbReference>
<dbReference type="CDD" id="cd02893">
    <property type="entry name" value="FTase"/>
    <property type="match status" value="1"/>
</dbReference>
<dbReference type="InterPro" id="IPR008930">
    <property type="entry name" value="Terpenoid_cyclase/PrenylTrfase"/>
</dbReference>
<comment type="caution">
    <text evidence="11">The sequence shown here is derived from an EMBL/GenBank/DDBJ whole genome shotgun (WGS) entry which is preliminary data.</text>
</comment>
<dbReference type="GeneID" id="37005761"/>
<dbReference type="Gene3D" id="1.50.10.20">
    <property type="match status" value="1"/>
</dbReference>
<proteinExistence type="inferred from homology"/>
<keyword evidence="4 9" id="KW-0637">Prenyltransferase</keyword>
<evidence type="ECO:0000313" key="12">
    <source>
        <dbReference type="Proteomes" id="UP000244309"/>
    </source>
</evidence>
<dbReference type="PANTHER" id="PTHR11774:SF6">
    <property type="entry name" value="PROTEIN FARNESYLTRANSFERASE SUBUNIT BETA"/>
    <property type="match status" value="1"/>
</dbReference>
<keyword evidence="7" id="KW-0677">Repeat</keyword>
<evidence type="ECO:0000256" key="3">
    <source>
        <dbReference type="ARBA" id="ARBA00015798"/>
    </source>
</evidence>
<dbReference type="InterPro" id="IPR026872">
    <property type="entry name" value="FTB"/>
</dbReference>
<dbReference type="GO" id="GO:0004660">
    <property type="term" value="F:protein farnesyltransferase activity"/>
    <property type="evidence" value="ECO:0007669"/>
    <property type="project" value="UniProtKB-UniRule"/>
</dbReference>
<evidence type="ECO:0000259" key="10">
    <source>
        <dbReference type="Pfam" id="PF00432"/>
    </source>
</evidence>
<comment type="cofactor">
    <cofactor evidence="9">
        <name>Zn(2+)</name>
        <dbReference type="ChEBI" id="CHEBI:29105"/>
    </cofactor>
    <text evidence="9">Binds 1 zinc ion per subunit.</text>
</comment>
<feature type="domain" description="Prenyltransferase alpha-alpha toroid" evidence="10">
    <location>
        <begin position="95"/>
        <end position="397"/>
    </location>
</feature>
<dbReference type="Proteomes" id="UP000244309">
    <property type="component" value="Unassembled WGS sequence"/>
</dbReference>
<sequence length="438" mass="48576">MSSDDTNIRRISYLLNMINRGKSEQSSDSSFESLSHPNISDNLETMLAVPPVAEDDYLCETTVSDKRVELMIRSIYESLVSSSSPDEVFDKPIDTDVHLKYVERYLDGPLPEPYYKLDSSHSWMIYWLLNAHVVLSGNDPSAELKSLVSEKINSLIIDDGRGGIAGGPGGQIGHAASTYANVLSLVLIEDYDTLERIKPNLAEWLFTLKHDNGSFAMHKDGECDTRSTYCALVVSSLLNIQTEALWAGTREWVTSCQTFEGGFAGVPETEAHGGYTFCAVASFFLLGRKKHDFDEESLLRWLAARQVSLAGGFSGRTNKLVDACYSFWVGGAFALMEADVQQPVFNKASLLTYIANCCQDLQHGGLKDKPDTSPDFYHTNYALCGLSMAEYYYKNDKGDAFSFSVDERVQGSSYTIPVSPVFGIPLRHVKKAKDHFAL</sequence>
<evidence type="ECO:0000256" key="6">
    <source>
        <dbReference type="ARBA" id="ARBA00022723"/>
    </source>
</evidence>
<accession>A0A2V1ATN9</accession>
<dbReference type="VEuPathDB" id="FungiDB:CXQ85_000428"/>
<name>A0A2V1ATN9_9ASCO</name>
<evidence type="ECO:0000256" key="8">
    <source>
        <dbReference type="ARBA" id="ARBA00022833"/>
    </source>
</evidence>
<dbReference type="RefSeq" id="XP_025342390.1">
    <property type="nucleotide sequence ID" value="XM_025484175.1"/>
</dbReference>
<dbReference type="AlphaFoldDB" id="A0A2V1ATN9"/>
<dbReference type="OrthoDB" id="10261146at2759"/>
<dbReference type="SUPFAM" id="SSF48239">
    <property type="entry name" value="Terpenoid cyclases/Protein prenyltransferases"/>
    <property type="match status" value="1"/>
</dbReference>
<comment type="similarity">
    <text evidence="1 9">Belongs to the protein prenyltransferase subunit beta family.</text>
</comment>
<evidence type="ECO:0000256" key="7">
    <source>
        <dbReference type="ARBA" id="ARBA00022737"/>
    </source>
</evidence>
<dbReference type="EMBL" id="PKFO01000005">
    <property type="protein sequence ID" value="PVH21450.1"/>
    <property type="molecule type" value="Genomic_DNA"/>
</dbReference>
<evidence type="ECO:0000313" key="11">
    <source>
        <dbReference type="EMBL" id="PVH21450.1"/>
    </source>
</evidence>
<keyword evidence="5 9" id="KW-0808">Transferase</keyword>
<organism evidence="11 12">
    <name type="scientific">Candidozyma haemuli</name>
    <dbReference type="NCBI Taxonomy" id="45357"/>
    <lineage>
        <taxon>Eukaryota</taxon>
        <taxon>Fungi</taxon>
        <taxon>Dikarya</taxon>
        <taxon>Ascomycota</taxon>
        <taxon>Saccharomycotina</taxon>
        <taxon>Pichiomycetes</taxon>
        <taxon>Metschnikowiaceae</taxon>
        <taxon>Candidozyma</taxon>
    </lineage>
</organism>
<protein>
    <recommendedName>
        <fullName evidence="3 9">Protein farnesyltransferase subunit beta</fullName>
        <shortName evidence="9">FTase-beta</shortName>
        <ecNumber evidence="2 9">2.5.1.58</ecNumber>
    </recommendedName>
</protein>
<dbReference type="PANTHER" id="PTHR11774">
    <property type="entry name" value="GERANYLGERANYL TRANSFERASE TYPE BETA SUBUNIT"/>
    <property type="match status" value="1"/>
</dbReference>
<evidence type="ECO:0000256" key="2">
    <source>
        <dbReference type="ARBA" id="ARBA00012702"/>
    </source>
</evidence>
<keyword evidence="6 9" id="KW-0479">Metal-binding</keyword>
<dbReference type="EC" id="2.5.1.58" evidence="2 9"/>
<reference evidence="11 12" key="1">
    <citation type="submission" date="2017-12" db="EMBL/GenBank/DDBJ databases">
        <title>Genome Sequence of a Multidrug-Resistant Candida haemulonii Isolate from a Patient with Chronic Leg Ulcers in Israel.</title>
        <authorList>
            <person name="Chow N.A."/>
            <person name="Gade L."/>
            <person name="Batra D."/>
            <person name="Rowe L.A."/>
            <person name="Ben-Ami R."/>
            <person name="Loparev V.N."/>
            <person name="Litvintseva A.P."/>
        </authorList>
    </citation>
    <scope>NUCLEOTIDE SEQUENCE [LARGE SCALE GENOMIC DNA]</scope>
    <source>
        <strain evidence="11 12">B11899</strain>
    </source>
</reference>
<dbReference type="Pfam" id="PF00432">
    <property type="entry name" value="Prenyltrans"/>
    <property type="match status" value="1"/>
</dbReference>